<evidence type="ECO:0000313" key="2">
    <source>
        <dbReference type="EMBL" id="GAA1993502.1"/>
    </source>
</evidence>
<dbReference type="Proteomes" id="UP001501585">
    <property type="component" value="Unassembled WGS sequence"/>
</dbReference>
<sequence length="83" mass="8525">MLASEQRGDVAGQPPEHDIAGVDDVPLTLDIAGLRAECAHDRKPSQSAWPTPASGDGELVMNGTGRLNVSEGPAGDECADDDA</sequence>
<gene>
    <name evidence="2" type="ORF">GCM10009799_19270</name>
</gene>
<comment type="caution">
    <text evidence="2">The sequence shown here is derived from an EMBL/GenBank/DDBJ whole genome shotgun (WGS) entry which is preliminary data.</text>
</comment>
<accession>A0ABN2SVY7</accession>
<protein>
    <submittedName>
        <fullName evidence="2">Uncharacterized protein</fullName>
    </submittedName>
</protein>
<proteinExistence type="predicted"/>
<keyword evidence="3" id="KW-1185">Reference proteome</keyword>
<evidence type="ECO:0000313" key="3">
    <source>
        <dbReference type="Proteomes" id="UP001501585"/>
    </source>
</evidence>
<evidence type="ECO:0000256" key="1">
    <source>
        <dbReference type="SAM" id="MobiDB-lite"/>
    </source>
</evidence>
<reference evidence="2 3" key="1">
    <citation type="journal article" date="2019" name="Int. J. Syst. Evol. Microbiol.">
        <title>The Global Catalogue of Microorganisms (GCM) 10K type strain sequencing project: providing services to taxonomists for standard genome sequencing and annotation.</title>
        <authorList>
            <consortium name="The Broad Institute Genomics Platform"/>
            <consortium name="The Broad Institute Genome Sequencing Center for Infectious Disease"/>
            <person name="Wu L."/>
            <person name="Ma J."/>
        </authorList>
    </citation>
    <scope>NUCLEOTIDE SEQUENCE [LARGE SCALE GENOMIC DNA]</scope>
    <source>
        <strain evidence="2 3">JCM 15313</strain>
    </source>
</reference>
<organism evidence="2 3">
    <name type="scientific">Nocardiopsis rhodophaea</name>
    <dbReference type="NCBI Taxonomy" id="280238"/>
    <lineage>
        <taxon>Bacteria</taxon>
        <taxon>Bacillati</taxon>
        <taxon>Actinomycetota</taxon>
        <taxon>Actinomycetes</taxon>
        <taxon>Streptosporangiales</taxon>
        <taxon>Nocardiopsidaceae</taxon>
        <taxon>Nocardiopsis</taxon>
    </lineage>
</organism>
<feature type="region of interest" description="Disordered" evidence="1">
    <location>
        <begin position="1"/>
        <end position="24"/>
    </location>
</feature>
<feature type="region of interest" description="Disordered" evidence="1">
    <location>
        <begin position="40"/>
        <end position="83"/>
    </location>
</feature>
<dbReference type="EMBL" id="BAAAPC010000007">
    <property type="protein sequence ID" value="GAA1993502.1"/>
    <property type="molecule type" value="Genomic_DNA"/>
</dbReference>
<name>A0ABN2SVY7_9ACTN</name>